<accession>A0AAV1ZMM4</accession>
<evidence type="ECO:0000256" key="4">
    <source>
        <dbReference type="ARBA" id="ARBA00023033"/>
    </source>
</evidence>
<dbReference type="Pfam" id="PF00067">
    <property type="entry name" value="p450"/>
    <property type="match status" value="1"/>
</dbReference>
<evidence type="ECO:0000256" key="1">
    <source>
        <dbReference type="ARBA" id="ARBA00010617"/>
    </source>
</evidence>
<evidence type="ECO:0008006" key="9">
    <source>
        <dbReference type="Google" id="ProtNLM"/>
    </source>
</evidence>
<dbReference type="PANTHER" id="PTHR24300">
    <property type="entry name" value="CYTOCHROME P450 508A4-RELATED"/>
    <property type="match status" value="1"/>
</dbReference>
<dbReference type="GO" id="GO:0020037">
    <property type="term" value="F:heme binding"/>
    <property type="evidence" value="ECO:0007669"/>
    <property type="project" value="InterPro"/>
</dbReference>
<reference evidence="7 8" key="1">
    <citation type="submission" date="2024-04" db="EMBL/GenBank/DDBJ databases">
        <authorList>
            <person name="Rising A."/>
            <person name="Reimegard J."/>
            <person name="Sonavane S."/>
            <person name="Akerstrom W."/>
            <person name="Nylinder S."/>
            <person name="Hedman E."/>
            <person name="Kallberg Y."/>
        </authorList>
    </citation>
    <scope>NUCLEOTIDE SEQUENCE [LARGE SCALE GENOMIC DNA]</scope>
</reference>
<keyword evidence="5 6" id="KW-0349">Heme</keyword>
<keyword evidence="6" id="KW-0560">Oxidoreductase</keyword>
<dbReference type="InterPro" id="IPR050182">
    <property type="entry name" value="Cytochrome_P450_fam2"/>
</dbReference>
<dbReference type="InterPro" id="IPR017972">
    <property type="entry name" value="Cyt_P450_CS"/>
</dbReference>
<evidence type="ECO:0000313" key="7">
    <source>
        <dbReference type="EMBL" id="CAL1272965.1"/>
    </source>
</evidence>
<keyword evidence="8" id="KW-1185">Reference proteome</keyword>
<dbReference type="PROSITE" id="PS00086">
    <property type="entry name" value="CYTOCHROME_P450"/>
    <property type="match status" value="1"/>
</dbReference>
<evidence type="ECO:0000256" key="6">
    <source>
        <dbReference type="RuleBase" id="RU000461"/>
    </source>
</evidence>
<keyword evidence="2 5" id="KW-0479">Metal-binding</keyword>
<keyword evidence="3 5" id="KW-0408">Iron</keyword>
<dbReference type="GO" id="GO:0005506">
    <property type="term" value="F:iron ion binding"/>
    <property type="evidence" value="ECO:0007669"/>
    <property type="project" value="InterPro"/>
</dbReference>
<dbReference type="AlphaFoldDB" id="A0AAV1ZMM4"/>
<dbReference type="Proteomes" id="UP001497382">
    <property type="component" value="Unassembled WGS sequence"/>
</dbReference>
<evidence type="ECO:0000256" key="2">
    <source>
        <dbReference type="ARBA" id="ARBA00022723"/>
    </source>
</evidence>
<protein>
    <recommendedName>
        <fullName evidence="9">Cytochrome P450</fullName>
    </recommendedName>
</protein>
<evidence type="ECO:0000313" key="8">
    <source>
        <dbReference type="Proteomes" id="UP001497382"/>
    </source>
</evidence>
<organism evidence="7 8">
    <name type="scientific">Larinioides sclopetarius</name>
    <dbReference type="NCBI Taxonomy" id="280406"/>
    <lineage>
        <taxon>Eukaryota</taxon>
        <taxon>Metazoa</taxon>
        <taxon>Ecdysozoa</taxon>
        <taxon>Arthropoda</taxon>
        <taxon>Chelicerata</taxon>
        <taxon>Arachnida</taxon>
        <taxon>Araneae</taxon>
        <taxon>Araneomorphae</taxon>
        <taxon>Entelegynae</taxon>
        <taxon>Araneoidea</taxon>
        <taxon>Araneidae</taxon>
        <taxon>Larinioides</taxon>
    </lineage>
</organism>
<dbReference type="GO" id="GO:0004497">
    <property type="term" value="F:monooxygenase activity"/>
    <property type="evidence" value="ECO:0007669"/>
    <property type="project" value="UniProtKB-KW"/>
</dbReference>
<dbReference type="InterPro" id="IPR002401">
    <property type="entry name" value="Cyt_P450_E_grp-I"/>
</dbReference>
<dbReference type="InterPro" id="IPR036396">
    <property type="entry name" value="Cyt_P450_sf"/>
</dbReference>
<gene>
    <name evidence="7" type="ORF">LARSCL_LOCUS6684</name>
</gene>
<keyword evidence="4 6" id="KW-0503">Monooxygenase</keyword>
<dbReference type="Gene3D" id="1.10.630.10">
    <property type="entry name" value="Cytochrome P450"/>
    <property type="match status" value="1"/>
</dbReference>
<sequence>MKGWPFDISKDLSSSLNASILSLLIGRRLGKEEDDKLRLSEEFADAVLAKTGPSHPTSLLPGLRKFCEIFKIAGHDKAKKAILQFSSFMKEEVNRHKTSQLLRDIPDFINSYLEKLSELSKTNNKYHAFSEPMLEGNLINLFLGASDTIYSSLGLLFRVMCKHKNIQEKVHAELMAVLGKNGLAKYEEKDKIPYTFAVLMEGQRYGSNVPLSTTRKANQDIPVNGFIIPKGSEITVNLWGLHHDPAYWDEPEEFRPERFLRDGDTRLIMNNPSYAPFSMGRRNCPGATIAGMEILLYFSEIMKKFEISTPPGVEPEFRVISGLVTRLAPQSLCFKERNI</sequence>
<proteinExistence type="inferred from homology"/>
<feature type="binding site" description="axial binding residue" evidence="5">
    <location>
        <position position="284"/>
    </location>
    <ligand>
        <name>heme</name>
        <dbReference type="ChEBI" id="CHEBI:30413"/>
    </ligand>
    <ligandPart>
        <name>Fe</name>
        <dbReference type="ChEBI" id="CHEBI:18248"/>
    </ligandPart>
</feature>
<evidence type="ECO:0000256" key="5">
    <source>
        <dbReference type="PIRSR" id="PIRSR602401-1"/>
    </source>
</evidence>
<dbReference type="InterPro" id="IPR001128">
    <property type="entry name" value="Cyt_P450"/>
</dbReference>
<comment type="caution">
    <text evidence="7">The sequence shown here is derived from an EMBL/GenBank/DDBJ whole genome shotgun (WGS) entry which is preliminary data.</text>
</comment>
<dbReference type="PRINTS" id="PR00463">
    <property type="entry name" value="EP450I"/>
</dbReference>
<comment type="similarity">
    <text evidence="1 6">Belongs to the cytochrome P450 family.</text>
</comment>
<dbReference type="EMBL" id="CAXIEN010000064">
    <property type="protein sequence ID" value="CAL1272965.1"/>
    <property type="molecule type" value="Genomic_DNA"/>
</dbReference>
<comment type="cofactor">
    <cofactor evidence="5">
        <name>heme</name>
        <dbReference type="ChEBI" id="CHEBI:30413"/>
    </cofactor>
</comment>
<evidence type="ECO:0000256" key="3">
    <source>
        <dbReference type="ARBA" id="ARBA00023004"/>
    </source>
</evidence>
<dbReference type="SUPFAM" id="SSF48264">
    <property type="entry name" value="Cytochrome P450"/>
    <property type="match status" value="1"/>
</dbReference>
<name>A0AAV1ZMM4_9ARAC</name>
<dbReference type="GO" id="GO:0016705">
    <property type="term" value="F:oxidoreductase activity, acting on paired donors, with incorporation or reduction of molecular oxygen"/>
    <property type="evidence" value="ECO:0007669"/>
    <property type="project" value="InterPro"/>
</dbReference>